<evidence type="ECO:0000256" key="1">
    <source>
        <dbReference type="ARBA" id="ARBA00023125"/>
    </source>
</evidence>
<keyword evidence="4" id="KW-1185">Reference proteome</keyword>
<dbReference type="InterPro" id="IPR039422">
    <property type="entry name" value="MarR/SlyA-like"/>
</dbReference>
<name>A0ABT2UPY6_9BACL</name>
<dbReference type="Gene3D" id="1.10.10.10">
    <property type="entry name" value="Winged helix-like DNA-binding domain superfamily/Winged helix DNA-binding domain"/>
    <property type="match status" value="1"/>
</dbReference>
<dbReference type="Proteomes" id="UP001652445">
    <property type="component" value="Unassembled WGS sequence"/>
</dbReference>
<dbReference type="SMART" id="SM00347">
    <property type="entry name" value="HTH_MARR"/>
    <property type="match status" value="1"/>
</dbReference>
<accession>A0ABT2UPY6</accession>
<dbReference type="PROSITE" id="PS50995">
    <property type="entry name" value="HTH_MARR_2"/>
    <property type="match status" value="1"/>
</dbReference>
<keyword evidence="1" id="KW-0238">DNA-binding</keyword>
<dbReference type="PRINTS" id="PR00598">
    <property type="entry name" value="HTHMARR"/>
</dbReference>
<dbReference type="InterPro" id="IPR036388">
    <property type="entry name" value="WH-like_DNA-bd_sf"/>
</dbReference>
<dbReference type="InterPro" id="IPR036390">
    <property type="entry name" value="WH_DNA-bd_sf"/>
</dbReference>
<evidence type="ECO:0000259" key="2">
    <source>
        <dbReference type="PROSITE" id="PS50995"/>
    </source>
</evidence>
<dbReference type="PANTHER" id="PTHR33164">
    <property type="entry name" value="TRANSCRIPTIONAL REGULATOR, MARR FAMILY"/>
    <property type="match status" value="1"/>
</dbReference>
<sequence>MIDYFDMEKIERLHRQLHKKVVSEWNTVSPSPLNLSLPQANMLHMLRKEGIQRVSDLAERLCMTPGGLTLLCDKLEEKGLILRYRDEGDRRSVYLEISPQGVEASIASQQIKNELFKKMLQGIPAEELQILDKLYTHLLHNLEEEKS</sequence>
<dbReference type="PANTHER" id="PTHR33164:SF43">
    <property type="entry name" value="HTH-TYPE TRANSCRIPTIONAL REPRESSOR YETL"/>
    <property type="match status" value="1"/>
</dbReference>
<gene>
    <name evidence="3" type="ORF">OB236_31720</name>
</gene>
<feature type="domain" description="HTH marR-type" evidence="2">
    <location>
        <begin position="7"/>
        <end position="140"/>
    </location>
</feature>
<dbReference type="Pfam" id="PF01047">
    <property type="entry name" value="MarR"/>
    <property type="match status" value="1"/>
</dbReference>
<proteinExistence type="predicted"/>
<evidence type="ECO:0000313" key="3">
    <source>
        <dbReference type="EMBL" id="MCU6796705.1"/>
    </source>
</evidence>
<dbReference type="RefSeq" id="WP_262687550.1">
    <property type="nucleotide sequence ID" value="NZ_JAOQIO010000107.1"/>
</dbReference>
<protein>
    <submittedName>
        <fullName evidence="3">MarR family transcriptional regulator</fullName>
    </submittedName>
</protein>
<dbReference type="InterPro" id="IPR000835">
    <property type="entry name" value="HTH_MarR-typ"/>
</dbReference>
<comment type="caution">
    <text evidence="3">The sequence shown here is derived from an EMBL/GenBank/DDBJ whole genome shotgun (WGS) entry which is preliminary data.</text>
</comment>
<dbReference type="EMBL" id="JAOQIO010000107">
    <property type="protein sequence ID" value="MCU6796705.1"/>
    <property type="molecule type" value="Genomic_DNA"/>
</dbReference>
<dbReference type="SUPFAM" id="SSF46785">
    <property type="entry name" value="Winged helix' DNA-binding domain"/>
    <property type="match status" value="1"/>
</dbReference>
<evidence type="ECO:0000313" key="4">
    <source>
        <dbReference type="Proteomes" id="UP001652445"/>
    </source>
</evidence>
<organism evidence="3 4">
    <name type="scientific">Paenibacillus baimaensis</name>
    <dbReference type="NCBI Taxonomy" id="2982185"/>
    <lineage>
        <taxon>Bacteria</taxon>
        <taxon>Bacillati</taxon>
        <taxon>Bacillota</taxon>
        <taxon>Bacilli</taxon>
        <taxon>Bacillales</taxon>
        <taxon>Paenibacillaceae</taxon>
        <taxon>Paenibacillus</taxon>
    </lineage>
</organism>
<reference evidence="3 4" key="1">
    <citation type="submission" date="2022-09" db="EMBL/GenBank/DDBJ databases">
        <authorList>
            <person name="Han X.L."/>
            <person name="Wang Q."/>
            <person name="Lu T."/>
        </authorList>
    </citation>
    <scope>NUCLEOTIDE SEQUENCE [LARGE SCALE GENOMIC DNA]</scope>
    <source>
        <strain evidence="3 4">WQ 127069</strain>
    </source>
</reference>